<feature type="binding site" evidence="4">
    <location>
        <position position="78"/>
    </location>
    <ligand>
        <name>phosphate</name>
        <dbReference type="ChEBI" id="CHEBI:43474"/>
    </ligand>
</feature>
<dbReference type="PANTHER" id="PTHR42679:SF2">
    <property type="entry name" value="S-METHYL-5'-THIOADENOSINE PHOSPHORYLASE"/>
    <property type="match status" value="1"/>
</dbReference>
<dbReference type="InterPro" id="IPR018099">
    <property type="entry name" value="Purine_phosphorylase-2_CS"/>
</dbReference>
<dbReference type="EC" id="2.4.2.28" evidence="4"/>
<dbReference type="GO" id="GO:0005829">
    <property type="term" value="C:cytosol"/>
    <property type="evidence" value="ECO:0007669"/>
    <property type="project" value="TreeGrafter"/>
</dbReference>
<dbReference type="GeneID" id="117642747"/>
<dbReference type="InterPro" id="IPR035994">
    <property type="entry name" value="Nucleoside_phosphorylase_sf"/>
</dbReference>
<dbReference type="OrthoDB" id="431409at2759"/>
<evidence type="ECO:0000256" key="1">
    <source>
        <dbReference type="ARBA" id="ARBA00022676"/>
    </source>
</evidence>
<keyword evidence="1 4" id="KW-0328">Glycosyltransferase</keyword>
<dbReference type="InterPro" id="IPR000845">
    <property type="entry name" value="Nucleoside_phosphorylase_d"/>
</dbReference>
<organism evidence="7">
    <name type="scientific">Thrips palmi</name>
    <name type="common">Melon thrips</name>
    <dbReference type="NCBI Taxonomy" id="161013"/>
    <lineage>
        <taxon>Eukaryota</taxon>
        <taxon>Metazoa</taxon>
        <taxon>Ecdysozoa</taxon>
        <taxon>Arthropoda</taxon>
        <taxon>Hexapoda</taxon>
        <taxon>Insecta</taxon>
        <taxon>Pterygota</taxon>
        <taxon>Neoptera</taxon>
        <taxon>Paraneoptera</taxon>
        <taxon>Thysanoptera</taxon>
        <taxon>Terebrantia</taxon>
        <taxon>Thripoidea</taxon>
        <taxon>Thripidae</taxon>
        <taxon>Thrips</taxon>
    </lineage>
</organism>
<feature type="domain" description="Nucleoside phosphorylase" evidence="5">
    <location>
        <begin position="71"/>
        <end position="315"/>
    </location>
</feature>
<feature type="binding site" evidence="4">
    <location>
        <position position="256"/>
    </location>
    <ligand>
        <name>substrate</name>
    </ligand>
</feature>
<feature type="site" description="Important for substrate specificity" evidence="4">
    <location>
        <position position="293"/>
    </location>
</feature>
<feature type="binding site" evidence="4">
    <location>
        <begin position="153"/>
        <end position="154"/>
    </location>
    <ligand>
        <name>phosphate</name>
        <dbReference type="ChEBI" id="CHEBI:43474"/>
    </ligand>
</feature>
<keyword evidence="6" id="KW-1185">Reference proteome</keyword>
<feature type="binding site" evidence="4">
    <location>
        <begin position="120"/>
        <end position="121"/>
    </location>
    <ligand>
        <name>phosphate</name>
        <dbReference type="ChEBI" id="CHEBI:43474"/>
    </ligand>
</feature>
<dbReference type="AlphaFoldDB" id="A0A6P8YSV1"/>
<gene>
    <name evidence="7" type="primary">LOC117642747</name>
</gene>
<comment type="similarity">
    <text evidence="4">Belongs to the PNP/MTAP phosphorylase family. MTAP subfamily.</text>
</comment>
<keyword evidence="4" id="KW-0539">Nucleus</keyword>
<dbReference type="PROSITE" id="PS01240">
    <property type="entry name" value="PNP_MTAP_2"/>
    <property type="match status" value="1"/>
</dbReference>
<keyword evidence="4" id="KW-0963">Cytoplasm</keyword>
<proteinExistence type="inferred from homology"/>
<reference evidence="7" key="1">
    <citation type="submission" date="2025-08" db="UniProtKB">
        <authorList>
            <consortium name="RefSeq"/>
        </authorList>
    </citation>
    <scope>IDENTIFICATION</scope>
    <source>
        <tissue evidence="7">Total insect</tissue>
    </source>
</reference>
<dbReference type="Pfam" id="PF01048">
    <property type="entry name" value="PNP_UDP_1"/>
    <property type="match status" value="1"/>
</dbReference>
<evidence type="ECO:0000256" key="3">
    <source>
        <dbReference type="ARBA" id="ARBA00022726"/>
    </source>
</evidence>
<comment type="subunit">
    <text evidence="4">Homotrimer.</text>
</comment>
<dbReference type="CDD" id="cd09010">
    <property type="entry name" value="MTAP_SsMTAPII_like_MTIP"/>
    <property type="match status" value="1"/>
</dbReference>
<evidence type="ECO:0000256" key="2">
    <source>
        <dbReference type="ARBA" id="ARBA00022679"/>
    </source>
</evidence>
<dbReference type="GO" id="GO:0019509">
    <property type="term" value="P:L-methionine salvage from methylthioadenosine"/>
    <property type="evidence" value="ECO:0007669"/>
    <property type="project" value="UniProtKB-UniRule"/>
</dbReference>
<dbReference type="InParanoid" id="A0A6P8YSV1"/>
<feature type="site" description="Important for substrate specificity" evidence="4">
    <location>
        <position position="238"/>
    </location>
</feature>
<dbReference type="FunCoup" id="A0A6P8YSV1">
    <property type="interactions" value="1326"/>
</dbReference>
<protein>
    <recommendedName>
        <fullName evidence="4">S-methyl-5'-thioadenosine phosphorylase</fullName>
        <ecNumber evidence="4">2.4.2.28</ecNumber>
    </recommendedName>
    <alternativeName>
        <fullName evidence="4">5'-methylthioadenosine phosphorylase</fullName>
        <shortName evidence="4">MTA phosphorylase</shortName>
        <shortName evidence="4">MTAP</shortName>
        <shortName evidence="4">MTAPase</shortName>
    </alternativeName>
</protein>
<evidence type="ECO:0000256" key="4">
    <source>
        <dbReference type="HAMAP-Rule" id="MF_03155"/>
    </source>
</evidence>
<dbReference type="GO" id="GO:0006166">
    <property type="term" value="P:purine ribonucleoside salvage"/>
    <property type="evidence" value="ECO:0007669"/>
    <property type="project" value="UniProtKB-KW"/>
</dbReference>
<name>A0A6P8YSV1_THRPL</name>
<dbReference type="HAMAP" id="MF_01963">
    <property type="entry name" value="MTAP"/>
    <property type="match status" value="1"/>
</dbReference>
<evidence type="ECO:0000259" key="5">
    <source>
        <dbReference type="Pfam" id="PF01048"/>
    </source>
</evidence>
<dbReference type="PANTHER" id="PTHR42679">
    <property type="entry name" value="S-METHYL-5'-THIOADENOSINE PHOSPHORYLASE"/>
    <property type="match status" value="1"/>
</dbReference>
<dbReference type="Gene3D" id="3.40.50.1580">
    <property type="entry name" value="Nucleoside phosphorylase domain"/>
    <property type="match status" value="1"/>
</dbReference>
<dbReference type="KEGG" id="tpal:117642747"/>
<dbReference type="RefSeq" id="XP_034237137.1">
    <property type="nucleotide sequence ID" value="XM_034381246.1"/>
</dbReference>
<dbReference type="NCBIfam" id="TIGR01694">
    <property type="entry name" value="MTAP"/>
    <property type="match status" value="1"/>
</dbReference>
<keyword evidence="2 4" id="KW-0808">Transferase</keyword>
<evidence type="ECO:0000313" key="6">
    <source>
        <dbReference type="Proteomes" id="UP000515158"/>
    </source>
</evidence>
<comment type="catalytic activity">
    <reaction evidence="4">
        <text>S-methyl-5'-thioadenosine + phosphate = 5-(methylsulfanyl)-alpha-D-ribose 1-phosphate + adenine</text>
        <dbReference type="Rhea" id="RHEA:11852"/>
        <dbReference type="ChEBI" id="CHEBI:16708"/>
        <dbReference type="ChEBI" id="CHEBI:17509"/>
        <dbReference type="ChEBI" id="CHEBI:43474"/>
        <dbReference type="ChEBI" id="CHEBI:58533"/>
        <dbReference type="EC" id="2.4.2.28"/>
    </reaction>
</comment>
<accession>A0A6P8YSV1</accession>
<comment type="function">
    <text evidence="4">Catalyzes the reversible phosphorylation of S-methyl-5'-thioadenosine (MTA) to adenine and 5-methylthioribose-1-phosphate. Involved in the breakdown of MTA, a major by-product of polyamine biosynthesis. Responsible for the first step in the methionine salvage pathway after MTA has been generated from S-adenosylmethionine. Has broad substrate specificity with 6-aminopurine nucleosides as preferred substrates.</text>
</comment>
<dbReference type="GO" id="GO:0005634">
    <property type="term" value="C:nucleus"/>
    <property type="evidence" value="ECO:0007669"/>
    <property type="project" value="UniProtKB-SubCell"/>
</dbReference>
<comment type="subcellular location">
    <subcellularLocation>
        <location evidence="4">Cytoplasm</location>
    </subcellularLocation>
    <subcellularLocation>
        <location evidence="4">Nucleus</location>
    </subcellularLocation>
</comment>
<dbReference type="FunFam" id="3.40.50.1580:FF:000012">
    <property type="entry name" value="Probable 6-oxopurine nucleoside phosphorylase"/>
    <property type="match status" value="1"/>
</dbReference>
<feature type="binding site" evidence="4">
    <location>
        <begin position="280"/>
        <end position="282"/>
    </location>
    <ligand>
        <name>substrate</name>
    </ligand>
</feature>
<evidence type="ECO:0000313" key="7">
    <source>
        <dbReference type="RefSeq" id="XP_034237137.1"/>
    </source>
</evidence>
<sequence>MWDWCLLSVRVQFAKGEWCMKSDRLLCFALAAVYTRVSRAWPAVLFASFQVRYSIHFWCKLVQAMGKYQVKVGIIGGSGLNDPDILEGRLERKVSTPFGEPSDCLIEGRISGIDCVLLARHGRKHDVMPSKVNYRANIWALKMVGCTHIIASTATGSLQEDIEPGDLVLLDSFIDRTKSREATFFDNSCNELQGVCHVPMDPAFCPETRQLFLEAANKLGLKLRPTGTCVTIEGPRFSSKAESLLYKSWGVHLVNMTMVPEVCLAREAGLCYAAVAMATDYDCWRDKENGVCVAEVLATFKQNVVKVTKLFKEVVPMIGAHEWDNTIDDLKSLVSSGFMSAPSKETH</sequence>
<dbReference type="UniPathway" id="UPA00904">
    <property type="reaction ID" value="UER00873"/>
</dbReference>
<comment type="pathway">
    <text evidence="4">Amino-acid biosynthesis; L-methionine biosynthesis via salvage pathway; S-methyl-5-thio-alpha-D-ribose 1-phosphate from S-methyl-5'-thioadenosine (phosphorylase route): step 1/1.</text>
</comment>
<keyword evidence="3 4" id="KW-0660">Purine salvage</keyword>
<dbReference type="SUPFAM" id="SSF53167">
    <property type="entry name" value="Purine and uridine phosphorylases"/>
    <property type="match status" value="1"/>
</dbReference>
<dbReference type="InterPro" id="IPR010044">
    <property type="entry name" value="MTAP"/>
</dbReference>
<feature type="binding site" evidence="4">
    <location>
        <position position="257"/>
    </location>
    <ligand>
        <name>phosphate</name>
        <dbReference type="ChEBI" id="CHEBI:43474"/>
    </ligand>
</feature>
<dbReference type="Proteomes" id="UP000515158">
    <property type="component" value="Unplaced"/>
</dbReference>
<dbReference type="GO" id="GO:0017061">
    <property type="term" value="F:S-methyl-5-thioadenosine phosphorylase activity"/>
    <property type="evidence" value="ECO:0007669"/>
    <property type="project" value="UniProtKB-UniRule"/>
</dbReference>